<dbReference type="AlphaFoldDB" id="A0AAE8SDT7"/>
<organism evidence="1 2">
    <name type="scientific">Fusarium torulosum</name>
    <dbReference type="NCBI Taxonomy" id="33205"/>
    <lineage>
        <taxon>Eukaryota</taxon>
        <taxon>Fungi</taxon>
        <taxon>Dikarya</taxon>
        <taxon>Ascomycota</taxon>
        <taxon>Pezizomycotina</taxon>
        <taxon>Sordariomycetes</taxon>
        <taxon>Hypocreomycetidae</taxon>
        <taxon>Hypocreales</taxon>
        <taxon>Nectriaceae</taxon>
        <taxon>Fusarium</taxon>
    </lineage>
</organism>
<accession>A0AAE8SDT7</accession>
<proteinExistence type="predicted"/>
<protein>
    <submittedName>
        <fullName evidence="1">Uncharacterized protein</fullName>
    </submittedName>
</protein>
<evidence type="ECO:0000313" key="2">
    <source>
        <dbReference type="Proteomes" id="UP001187734"/>
    </source>
</evidence>
<dbReference type="Proteomes" id="UP001187734">
    <property type="component" value="Unassembled WGS sequence"/>
</dbReference>
<keyword evidence="2" id="KW-1185">Reference proteome</keyword>
<gene>
    <name evidence="1" type="ORF">FTOL_01908</name>
</gene>
<evidence type="ECO:0000313" key="1">
    <source>
        <dbReference type="EMBL" id="SPJ72180.1"/>
    </source>
</evidence>
<dbReference type="EMBL" id="ONZP01000054">
    <property type="protein sequence ID" value="SPJ72180.1"/>
    <property type="molecule type" value="Genomic_DNA"/>
</dbReference>
<reference evidence="1" key="1">
    <citation type="submission" date="2018-03" db="EMBL/GenBank/DDBJ databases">
        <authorList>
            <person name="Guldener U."/>
        </authorList>
    </citation>
    <scope>NUCLEOTIDE SEQUENCE</scope>
</reference>
<name>A0AAE8SDT7_9HYPO</name>
<comment type="caution">
    <text evidence="1">The sequence shown here is derived from an EMBL/GenBank/DDBJ whole genome shotgun (WGS) entry which is preliminary data.</text>
</comment>
<sequence>MAWSLSIDGSDINTVSNVEIARPMGSLLVFETILRPEANFSIQS</sequence>